<feature type="compositionally biased region" description="Low complexity" evidence="2">
    <location>
        <begin position="11"/>
        <end position="22"/>
    </location>
</feature>
<dbReference type="SUPFAM" id="SSF53649">
    <property type="entry name" value="Alkaline phosphatase-like"/>
    <property type="match status" value="1"/>
</dbReference>
<dbReference type="InterPro" id="IPR050738">
    <property type="entry name" value="Sulfatase"/>
</dbReference>
<feature type="region of interest" description="Disordered" evidence="2">
    <location>
        <begin position="66"/>
        <end position="92"/>
    </location>
</feature>
<evidence type="ECO:0000313" key="5">
    <source>
        <dbReference type="Proteomes" id="UP000095751"/>
    </source>
</evidence>
<dbReference type="Pfam" id="PF00884">
    <property type="entry name" value="Sulfatase"/>
    <property type="match status" value="1"/>
</dbReference>
<dbReference type="AlphaFoldDB" id="A0A1E7EYQ1"/>
<feature type="region of interest" description="Disordered" evidence="2">
    <location>
        <begin position="1"/>
        <end position="54"/>
    </location>
</feature>
<dbReference type="InterPro" id="IPR000917">
    <property type="entry name" value="Sulfatase_N"/>
</dbReference>
<dbReference type="Gene3D" id="3.40.720.10">
    <property type="entry name" value="Alkaline Phosphatase, subunit A"/>
    <property type="match status" value="1"/>
</dbReference>
<comment type="similarity">
    <text evidence="1">Belongs to the sulfatase family.</text>
</comment>
<dbReference type="EMBL" id="KV784369">
    <property type="protein sequence ID" value="OEU11042.1"/>
    <property type="molecule type" value="Genomic_DNA"/>
</dbReference>
<dbReference type="PANTHER" id="PTHR42693">
    <property type="entry name" value="ARYLSULFATASE FAMILY MEMBER"/>
    <property type="match status" value="1"/>
</dbReference>
<name>A0A1E7EYQ1_9STRA</name>
<feature type="domain" description="Sulfatase N-terminal" evidence="3">
    <location>
        <begin position="100"/>
        <end position="448"/>
    </location>
</feature>
<accession>A0A1E7EYQ1</accession>
<dbReference type="Proteomes" id="UP000095751">
    <property type="component" value="Unassembled WGS sequence"/>
</dbReference>
<dbReference type="PANTHER" id="PTHR42693:SF33">
    <property type="entry name" value="ARYLSULFATASE"/>
    <property type="match status" value="1"/>
</dbReference>
<evidence type="ECO:0000256" key="1">
    <source>
        <dbReference type="ARBA" id="ARBA00008779"/>
    </source>
</evidence>
<keyword evidence="5" id="KW-1185">Reference proteome</keyword>
<evidence type="ECO:0000256" key="2">
    <source>
        <dbReference type="SAM" id="MobiDB-lite"/>
    </source>
</evidence>
<feature type="compositionally biased region" description="Acidic residues" evidence="2">
    <location>
        <begin position="78"/>
        <end position="92"/>
    </location>
</feature>
<evidence type="ECO:0000259" key="3">
    <source>
        <dbReference type="Pfam" id="PF00884"/>
    </source>
</evidence>
<dbReference type="InParanoid" id="A0A1E7EYQ1"/>
<reference evidence="4 5" key="1">
    <citation type="submission" date="2016-09" db="EMBL/GenBank/DDBJ databases">
        <title>Extensive genetic diversity and differential bi-allelic expression allows diatom success in the polar Southern Ocean.</title>
        <authorList>
            <consortium name="DOE Joint Genome Institute"/>
            <person name="Mock T."/>
            <person name="Otillar R.P."/>
            <person name="Strauss J."/>
            <person name="Dupont C."/>
            <person name="Frickenhaus S."/>
            <person name="Maumus F."/>
            <person name="Mcmullan M."/>
            <person name="Sanges R."/>
            <person name="Schmutz J."/>
            <person name="Toseland A."/>
            <person name="Valas R."/>
            <person name="Veluchamy A."/>
            <person name="Ward B.J."/>
            <person name="Allen A."/>
            <person name="Barry K."/>
            <person name="Falciatore A."/>
            <person name="Ferrante M."/>
            <person name="Fortunato A.E."/>
            <person name="Gloeckner G."/>
            <person name="Gruber A."/>
            <person name="Hipkin R."/>
            <person name="Janech M."/>
            <person name="Kroth P."/>
            <person name="Leese F."/>
            <person name="Lindquist E."/>
            <person name="Lyon B.R."/>
            <person name="Martin J."/>
            <person name="Mayer C."/>
            <person name="Parker M."/>
            <person name="Quesneville H."/>
            <person name="Raymond J."/>
            <person name="Uhlig C."/>
            <person name="Valentin K.U."/>
            <person name="Worden A.Z."/>
            <person name="Armbrust E.V."/>
            <person name="Bowler C."/>
            <person name="Green B."/>
            <person name="Moulton V."/>
            <person name="Van Oosterhout C."/>
            <person name="Grigoriev I."/>
        </authorList>
    </citation>
    <scope>NUCLEOTIDE SEQUENCE [LARGE SCALE GENOMIC DNA]</scope>
    <source>
        <strain evidence="4 5">CCMP1102</strain>
    </source>
</reference>
<dbReference type="OrthoDB" id="190099at2759"/>
<feature type="compositionally biased region" description="Basic and acidic residues" evidence="2">
    <location>
        <begin position="66"/>
        <end position="77"/>
    </location>
</feature>
<evidence type="ECO:0000313" key="4">
    <source>
        <dbReference type="EMBL" id="OEU11042.1"/>
    </source>
</evidence>
<dbReference type="KEGG" id="fcy:FRACYDRAFT_192964"/>
<proteinExistence type="inferred from homology"/>
<gene>
    <name evidence="4" type="ORF">FRACYDRAFT_192964</name>
</gene>
<protein>
    <submittedName>
        <fullName evidence="4">Alkaline phosphatase-like protein</fullName>
    </submittedName>
</protein>
<organism evidence="4 5">
    <name type="scientific">Fragilariopsis cylindrus CCMP1102</name>
    <dbReference type="NCBI Taxonomy" id="635003"/>
    <lineage>
        <taxon>Eukaryota</taxon>
        <taxon>Sar</taxon>
        <taxon>Stramenopiles</taxon>
        <taxon>Ochrophyta</taxon>
        <taxon>Bacillariophyta</taxon>
        <taxon>Bacillariophyceae</taxon>
        <taxon>Bacillariophycidae</taxon>
        <taxon>Bacillariales</taxon>
        <taxon>Bacillariaceae</taxon>
        <taxon>Fragilariopsis</taxon>
    </lineage>
</organism>
<sequence length="618" mass="73364">MLKRIKTTISNGNNNNNNGNWNCDDSRNLKKKNRNRKKHNNKKKKNSNINNNREFELRRQHELIQEQQQELKKKEQEQKEEETTTDTDTDDINDDDERLNIILFYADDWTMNVLGKLNNDVYTPNIDNMADEGIMFINNCVTTSVCWISRATLMTGLYYSKHLQSKPHVNNIFTSVNWNHTLFPLLKAHDYYTGIVGKWHAPNIVEYMSSAFNEFSKLYFGEHWSDYFSGDGTLEHVTELNKRHSIDFLRNRPKDKKFALKVSFFATHAWDGAEISYQPMNATRQQYYPDNATMDAYNNYKNIQPPKTAADDKYWKELPWFFNEQTAGRVRWRNRFEPHIWQKNIKDLYSMATEVDFAIGEIIQELKKQKVYNNTMLLFTTDNGDLHGEHGLVEKWYPFEESIKVPLIIVDPRMLSDDSSRSKKKKIGTINKEFTLNIDLAPTILGAAYIKSPNFMQGHVIKKRQRKLHKRVINKQPWRTDWYYEWNMGHPHNASGHEQEHFIDAAFALITKEWKYIYWPQKQYEQLYHRSIDIYDEYDIIQNYYILNQGPDYHREHNIFQPLEEYMKINGNGNDNSNFSITKTNPIGDSIQSTKEIYNTLKTRFNELKQHVQNGYKV</sequence>
<dbReference type="InterPro" id="IPR017850">
    <property type="entry name" value="Alkaline_phosphatase_core_sf"/>
</dbReference>
<dbReference type="GO" id="GO:0004065">
    <property type="term" value="F:arylsulfatase activity"/>
    <property type="evidence" value="ECO:0007669"/>
    <property type="project" value="TreeGrafter"/>
</dbReference>
<feature type="compositionally biased region" description="Basic residues" evidence="2">
    <location>
        <begin position="29"/>
        <end position="46"/>
    </location>
</feature>